<evidence type="ECO:0000313" key="1">
    <source>
        <dbReference type="EMBL" id="SKB34335.1"/>
    </source>
</evidence>
<dbReference type="AlphaFoldDB" id="A0A1T5AHG7"/>
<accession>A0A1T5AHG7</accession>
<dbReference type="EMBL" id="FUYV01000001">
    <property type="protein sequence ID" value="SKB34335.1"/>
    <property type="molecule type" value="Genomic_DNA"/>
</dbReference>
<dbReference type="Proteomes" id="UP000191055">
    <property type="component" value="Unassembled WGS sequence"/>
</dbReference>
<proteinExistence type="predicted"/>
<name>A0A1T5AHG7_9BACT</name>
<protein>
    <recommendedName>
        <fullName evidence="3">Outer membrane insertion C-terminal signal</fullName>
    </recommendedName>
</protein>
<evidence type="ECO:0000313" key="2">
    <source>
        <dbReference type="Proteomes" id="UP000191055"/>
    </source>
</evidence>
<evidence type="ECO:0008006" key="3">
    <source>
        <dbReference type="Google" id="ProtNLM"/>
    </source>
</evidence>
<keyword evidence="2" id="KW-1185">Reference proteome</keyword>
<reference evidence="1 2" key="1">
    <citation type="submission" date="2017-02" db="EMBL/GenBank/DDBJ databases">
        <authorList>
            <person name="Peterson S.W."/>
        </authorList>
    </citation>
    <scope>NUCLEOTIDE SEQUENCE [LARGE SCALE GENOMIC DNA]</scope>
    <source>
        <strain evidence="1 2">DSM 24412</strain>
    </source>
</reference>
<sequence length="128" mass="14555">MLFSAFISINSFSQKGLEVNVNSERTLGFEYWFNNKIAGVMRLHAGVLDGYSVSPMVILNLKEIDASTKLYLGVGFREVEDFETLSIPLGLRVYPFDKMPKFGFTLELENVFGDDYILIPSFGLSYRF</sequence>
<organism evidence="1 2">
    <name type="scientific">Alkalitalea saponilacus</name>
    <dbReference type="NCBI Taxonomy" id="889453"/>
    <lineage>
        <taxon>Bacteria</taxon>
        <taxon>Pseudomonadati</taxon>
        <taxon>Bacteroidota</taxon>
        <taxon>Bacteroidia</taxon>
        <taxon>Marinilabiliales</taxon>
        <taxon>Marinilabiliaceae</taxon>
        <taxon>Alkalitalea</taxon>
    </lineage>
</organism>
<gene>
    <name evidence="1" type="ORF">SAMN03080601_00266</name>
</gene>